<dbReference type="GO" id="GO:0003682">
    <property type="term" value="F:chromatin binding"/>
    <property type="evidence" value="ECO:0007669"/>
    <property type="project" value="InterPro"/>
</dbReference>
<comment type="caution">
    <text evidence="4">The sequence shown here is derived from an EMBL/GenBank/DDBJ whole genome shotgun (WGS) entry which is preliminary data.</text>
</comment>
<evidence type="ECO:0000256" key="1">
    <source>
        <dbReference type="ARBA" id="ARBA00023125"/>
    </source>
</evidence>
<dbReference type="EMBL" id="BQKI01000082">
    <property type="protein sequence ID" value="GJN30853.1"/>
    <property type="molecule type" value="Genomic_DNA"/>
</dbReference>
<dbReference type="Proteomes" id="UP001054889">
    <property type="component" value="Unassembled WGS sequence"/>
</dbReference>
<organism evidence="4 5">
    <name type="scientific">Eleusine coracana subsp. coracana</name>
    <dbReference type="NCBI Taxonomy" id="191504"/>
    <lineage>
        <taxon>Eukaryota</taxon>
        <taxon>Viridiplantae</taxon>
        <taxon>Streptophyta</taxon>
        <taxon>Embryophyta</taxon>
        <taxon>Tracheophyta</taxon>
        <taxon>Spermatophyta</taxon>
        <taxon>Magnoliopsida</taxon>
        <taxon>Liliopsida</taxon>
        <taxon>Poales</taxon>
        <taxon>Poaceae</taxon>
        <taxon>PACMAD clade</taxon>
        <taxon>Chloridoideae</taxon>
        <taxon>Cynodonteae</taxon>
        <taxon>Eleusininae</taxon>
        <taxon>Eleusine</taxon>
    </lineage>
</organism>
<reference evidence="4" key="2">
    <citation type="submission" date="2021-12" db="EMBL/GenBank/DDBJ databases">
        <title>Resequencing data analysis of finger millet.</title>
        <authorList>
            <person name="Hatakeyama M."/>
            <person name="Aluri S."/>
            <person name="Balachadran M.T."/>
            <person name="Sivarajan S.R."/>
            <person name="Poveda L."/>
            <person name="Shimizu-Inatsugi R."/>
            <person name="Schlapbach R."/>
            <person name="Sreeman S.M."/>
            <person name="Shimizu K.K."/>
        </authorList>
    </citation>
    <scope>NUCLEOTIDE SEQUENCE</scope>
</reference>
<evidence type="ECO:0000256" key="2">
    <source>
        <dbReference type="ARBA" id="ARBA00023242"/>
    </source>
</evidence>
<dbReference type="PANTHER" id="PTHR21677:SF1">
    <property type="entry name" value="PROTEIN CRAMPED-LIKE"/>
    <property type="match status" value="1"/>
</dbReference>
<feature type="compositionally biased region" description="Polar residues" evidence="3">
    <location>
        <begin position="88"/>
        <end position="108"/>
    </location>
</feature>
<gene>
    <name evidence="4" type="primary">gb19191</name>
    <name evidence="4" type="ORF">PR202_gb19191</name>
</gene>
<dbReference type="GO" id="GO:0007389">
    <property type="term" value="P:pattern specification process"/>
    <property type="evidence" value="ECO:0007669"/>
    <property type="project" value="TreeGrafter"/>
</dbReference>
<dbReference type="GO" id="GO:0005634">
    <property type="term" value="C:nucleus"/>
    <property type="evidence" value="ECO:0007669"/>
    <property type="project" value="TreeGrafter"/>
</dbReference>
<accession>A0AAV5F5C5</accession>
<feature type="region of interest" description="Disordered" evidence="3">
    <location>
        <begin position="88"/>
        <end position="133"/>
    </location>
</feature>
<name>A0AAV5F5C5_ELECO</name>
<sequence length="159" mass="17785">MLFPYCAHQEDLATYQRWTTRDTVAVADVFVSVNSPPVFRLRYGWFSLVELEAGVNEISLTQFENCMIPEDIQVKSASEEKAYMQKDSALSSCTSEQYPSNSKDQSTMLPVRSSKTSKDDEIPEQSVDAPLSQFDGENQVEAPVTHAFEVLLSVSCILS</sequence>
<dbReference type="InterPro" id="IPR055315">
    <property type="entry name" value="Cramped-like"/>
</dbReference>
<keyword evidence="5" id="KW-1185">Reference proteome</keyword>
<protein>
    <submittedName>
        <fullName evidence="4">Uncharacterized protein</fullName>
    </submittedName>
</protein>
<dbReference type="PANTHER" id="PTHR21677">
    <property type="entry name" value="CRAMPED PROTEIN"/>
    <property type="match status" value="1"/>
</dbReference>
<evidence type="ECO:0000313" key="4">
    <source>
        <dbReference type="EMBL" id="GJN30853.1"/>
    </source>
</evidence>
<proteinExistence type="predicted"/>
<evidence type="ECO:0000313" key="5">
    <source>
        <dbReference type="Proteomes" id="UP001054889"/>
    </source>
</evidence>
<evidence type="ECO:0000256" key="3">
    <source>
        <dbReference type="SAM" id="MobiDB-lite"/>
    </source>
</evidence>
<dbReference type="AlphaFoldDB" id="A0AAV5F5C5"/>
<keyword evidence="2" id="KW-0539">Nucleus</keyword>
<keyword evidence="1" id="KW-0238">DNA-binding</keyword>
<reference evidence="4" key="1">
    <citation type="journal article" date="2018" name="DNA Res.">
        <title>Multiple hybrid de novo genome assembly of finger millet, an orphan allotetraploid crop.</title>
        <authorList>
            <person name="Hatakeyama M."/>
            <person name="Aluri S."/>
            <person name="Balachadran M.T."/>
            <person name="Sivarajan S.R."/>
            <person name="Patrignani A."/>
            <person name="Gruter S."/>
            <person name="Poveda L."/>
            <person name="Shimizu-Inatsugi R."/>
            <person name="Baeten J."/>
            <person name="Francoijs K.J."/>
            <person name="Nataraja K.N."/>
            <person name="Reddy Y.A.N."/>
            <person name="Phadnis S."/>
            <person name="Ravikumar R.L."/>
            <person name="Schlapbach R."/>
            <person name="Sreeman S.M."/>
            <person name="Shimizu K.K."/>
        </authorList>
    </citation>
    <scope>NUCLEOTIDE SEQUENCE</scope>
</reference>
<dbReference type="GO" id="GO:0003677">
    <property type="term" value="F:DNA binding"/>
    <property type="evidence" value="ECO:0007669"/>
    <property type="project" value="UniProtKB-KW"/>
</dbReference>